<comment type="caution">
    <text evidence="1">The sequence shown here is derived from an EMBL/GenBank/DDBJ whole genome shotgun (WGS) entry which is preliminary data.</text>
</comment>
<accession>A0ACC5STX8</accession>
<proteinExistence type="predicted"/>
<gene>
    <name evidence="1" type="ORF">J2Z19_002038</name>
</gene>
<dbReference type="EMBL" id="JAGGJR010000002">
    <property type="protein sequence ID" value="MBP1872326.1"/>
    <property type="molecule type" value="Genomic_DNA"/>
</dbReference>
<reference evidence="1" key="1">
    <citation type="submission" date="2021-03" db="EMBL/GenBank/DDBJ databases">
        <title>Genomic Encyclopedia of Type Strains, Phase IV (KMG-IV): sequencing the most valuable type-strain genomes for metagenomic binning, comparative biology and taxonomic classification.</title>
        <authorList>
            <person name="Goeker M."/>
        </authorList>
    </citation>
    <scope>NUCLEOTIDE SEQUENCE</scope>
    <source>
        <strain evidence="1">DSM 18131</strain>
    </source>
</reference>
<organism evidence="1 2">
    <name type="scientific">Ensifer adhaerens</name>
    <name type="common">Sinorhizobium morelense</name>
    <dbReference type="NCBI Taxonomy" id="106592"/>
    <lineage>
        <taxon>Bacteria</taxon>
        <taxon>Pseudomonadati</taxon>
        <taxon>Pseudomonadota</taxon>
        <taxon>Alphaproteobacteria</taxon>
        <taxon>Hyphomicrobiales</taxon>
        <taxon>Rhizobiaceae</taxon>
        <taxon>Sinorhizobium/Ensifer group</taxon>
        <taxon>Ensifer</taxon>
    </lineage>
</organism>
<protein>
    <submittedName>
        <fullName evidence="1">Uncharacterized protein</fullName>
    </submittedName>
</protein>
<name>A0ACC5STX8_ENSAD</name>
<evidence type="ECO:0000313" key="1">
    <source>
        <dbReference type="EMBL" id="MBP1872326.1"/>
    </source>
</evidence>
<evidence type="ECO:0000313" key="2">
    <source>
        <dbReference type="Proteomes" id="UP000823773"/>
    </source>
</evidence>
<sequence>MAPKTTLNAKNLETLGAKRLAELVMEISTGSAATKRRLRNELAGSHGSAEAAREVRKRLASIARARTFVDWRKVKALRTDLEAQRKMIVDVIAPDDPKEAFGLIWQFLALAEPIFERSDDGSGALIQSFHQACRDAGLIAKAAKVDTDGLADKVCTAVQDNGYGQFDPLITAMAPALADDGLERLKTLFVRWGKEAKEKKPVGDERKVIGWGSQGPMHEDEVYGSHRDLTVRIAIQEIADVQGDVDAYIAQQPETTRRAPMVAVDIANRLLSAGRPDEALKALDKVDTKGRSEVPFEWQLARVEALEALERGEEAQAFRWKCFEQSLNDEHLRSYLRRLPDFDDLEAEEKAFSYAQGFPNVHQALVFFLRWPSPAEAAKLVCRRRIELNGDLYELMTPAAEALAQKHPVAATIVLRAMIDFTLDTARSSRYKHAARHLAEGTSLARHIVDFGGIVSHDAYLADLRLRHDKKYGFWSLVLPHGI</sequence>
<keyword evidence="2" id="KW-1185">Reference proteome</keyword>
<dbReference type="Proteomes" id="UP000823773">
    <property type="component" value="Unassembled WGS sequence"/>
</dbReference>